<keyword evidence="3 8" id="KW-0808">Transferase</keyword>
<dbReference type="InterPro" id="IPR006000">
    <property type="entry name" value="Xylulokinase"/>
</dbReference>
<dbReference type="PANTHER" id="PTHR43095">
    <property type="entry name" value="SUGAR KINASE"/>
    <property type="match status" value="1"/>
</dbReference>
<evidence type="ECO:0000256" key="3">
    <source>
        <dbReference type="ARBA" id="ARBA00022679"/>
    </source>
</evidence>
<evidence type="ECO:0000256" key="8">
    <source>
        <dbReference type="RuleBase" id="RU364073"/>
    </source>
</evidence>
<dbReference type="InterPro" id="IPR018485">
    <property type="entry name" value="FGGY_C"/>
</dbReference>
<dbReference type="InterPro" id="IPR001387">
    <property type="entry name" value="Cro/C1-type_HTH"/>
</dbReference>
<protein>
    <recommendedName>
        <fullName evidence="8">Xylulose kinase</fullName>
        <shortName evidence="8">Xylulokinase</shortName>
        <ecNumber evidence="8">2.7.1.17</ecNumber>
    </recommendedName>
</protein>
<dbReference type="Gene3D" id="3.30.420.40">
    <property type="match status" value="2"/>
</dbReference>
<dbReference type="EC" id="2.7.1.17" evidence="8"/>
<dbReference type="PIRSF" id="PIRSF000538">
    <property type="entry name" value="GlpK"/>
    <property type="match status" value="1"/>
</dbReference>
<dbReference type="PANTHER" id="PTHR43095:SF5">
    <property type="entry name" value="XYLULOSE KINASE"/>
    <property type="match status" value="1"/>
</dbReference>
<keyword evidence="6 8" id="KW-0067">ATP-binding</keyword>
<dbReference type="InterPro" id="IPR043129">
    <property type="entry name" value="ATPase_NBD"/>
</dbReference>
<organism evidence="10 11">
    <name type="scientific">Microlunatus aurantiacus</name>
    <dbReference type="NCBI Taxonomy" id="446786"/>
    <lineage>
        <taxon>Bacteria</taxon>
        <taxon>Bacillati</taxon>
        <taxon>Actinomycetota</taxon>
        <taxon>Actinomycetes</taxon>
        <taxon>Propionibacteriales</taxon>
        <taxon>Propionibacteriaceae</taxon>
        <taxon>Microlunatus</taxon>
    </lineage>
</organism>
<reference evidence="11" key="1">
    <citation type="journal article" date="2019" name="Int. J. Syst. Evol. Microbiol.">
        <title>The Global Catalogue of Microorganisms (GCM) 10K type strain sequencing project: providing services to taxonomists for standard genome sequencing and annotation.</title>
        <authorList>
            <consortium name="The Broad Institute Genomics Platform"/>
            <consortium name="The Broad Institute Genome Sequencing Center for Infectious Disease"/>
            <person name="Wu L."/>
            <person name="Ma J."/>
        </authorList>
    </citation>
    <scope>NUCLEOTIDE SEQUENCE [LARGE SCALE GENOMIC DNA]</scope>
    <source>
        <strain evidence="11">JCM 16548</strain>
    </source>
</reference>
<feature type="domain" description="HTH cro/C1-type" evidence="9">
    <location>
        <begin position="289"/>
        <end position="304"/>
    </location>
</feature>
<dbReference type="InterPro" id="IPR050406">
    <property type="entry name" value="FGGY_Carb_Kinase"/>
</dbReference>
<keyword evidence="7 8" id="KW-0119">Carbohydrate metabolism</keyword>
<dbReference type="InterPro" id="IPR000577">
    <property type="entry name" value="Carb_kinase_FGGY"/>
</dbReference>
<dbReference type="InterPro" id="IPR018484">
    <property type="entry name" value="FGGY_N"/>
</dbReference>
<evidence type="ECO:0000259" key="9">
    <source>
        <dbReference type="PROSITE" id="PS50943"/>
    </source>
</evidence>
<dbReference type="PROSITE" id="PS50943">
    <property type="entry name" value="HTH_CROC1"/>
    <property type="match status" value="1"/>
</dbReference>
<comment type="caution">
    <text evidence="10">The sequence shown here is derived from an EMBL/GenBank/DDBJ whole genome shotgun (WGS) entry which is preliminary data.</text>
</comment>
<keyword evidence="11" id="KW-1185">Reference proteome</keyword>
<comment type="catalytic activity">
    <reaction evidence="8">
        <text>D-xylulose + ATP = D-xylulose 5-phosphate + ADP + H(+)</text>
        <dbReference type="Rhea" id="RHEA:10964"/>
        <dbReference type="ChEBI" id="CHEBI:15378"/>
        <dbReference type="ChEBI" id="CHEBI:17140"/>
        <dbReference type="ChEBI" id="CHEBI:30616"/>
        <dbReference type="ChEBI" id="CHEBI:57737"/>
        <dbReference type="ChEBI" id="CHEBI:456216"/>
        <dbReference type="EC" id="2.7.1.17"/>
    </reaction>
</comment>
<sequence>MTSRRLVAGVDSSTQSVKVVVCDSETGEVVRSGRAPHPDGTEVSAAAWLAAYREATADPSLLDGVEAISVGGQQHGMVTLDADGELVRDALLWNDNRSAQAARDLIADLGGAQAWADAVGAVPVASFTASKIRWLARHEPENAARVHRVVLPHDYLTWEIGGRSFDPVTDRGDASGTAYFDAVANSYRDDLVELAFGRGLELPRVAAPDEVVGESPEGMAIGPGTGDNAASMLGMVVPDRTALISLGTSGVACLRSDRQTHDASGVVAGFADATGAFLPLVCTLNGARNLVAMAKALNVSLDEFSALAVSAPAGSDGLVFLPYLEGERTPPLPDARGELRGATLSNLTAANLARATIEGVLWSLAYGVQVLREQGSPVDRVMLTGGAAQSPAVRTIAAAVFGVPVLATDPYESVAVGAARQAAWVLTGSLPDWAAPVSGTYEPQPGEAEEAVALDARYRAALAEVAARS</sequence>
<dbReference type="Pfam" id="PF00370">
    <property type="entry name" value="FGGY_N"/>
    <property type="match status" value="1"/>
</dbReference>
<keyword evidence="2 8" id="KW-0859">Xylose metabolism</keyword>
<dbReference type="Pfam" id="PF02782">
    <property type="entry name" value="FGGY_C"/>
    <property type="match status" value="1"/>
</dbReference>
<evidence type="ECO:0000256" key="4">
    <source>
        <dbReference type="ARBA" id="ARBA00022741"/>
    </source>
</evidence>
<dbReference type="InterPro" id="IPR018483">
    <property type="entry name" value="Carb_kinase_FGGY_CS"/>
</dbReference>
<evidence type="ECO:0000256" key="7">
    <source>
        <dbReference type="ARBA" id="ARBA00023277"/>
    </source>
</evidence>
<keyword evidence="4 8" id="KW-0547">Nucleotide-binding</keyword>
<dbReference type="CDD" id="cd07809">
    <property type="entry name" value="ASKHA_NBD_FGGY_BaXK-like"/>
    <property type="match status" value="1"/>
</dbReference>
<evidence type="ECO:0000256" key="6">
    <source>
        <dbReference type="ARBA" id="ARBA00022840"/>
    </source>
</evidence>
<dbReference type="SUPFAM" id="SSF53067">
    <property type="entry name" value="Actin-like ATPase domain"/>
    <property type="match status" value="2"/>
</dbReference>
<dbReference type="PROSITE" id="PS00933">
    <property type="entry name" value="FGGY_KINASES_1"/>
    <property type="match status" value="1"/>
</dbReference>
<gene>
    <name evidence="8 10" type="primary">xylB</name>
    <name evidence="10" type="ORF">GCM10022204_01020</name>
</gene>
<name>A0ABP7CGA1_9ACTN</name>
<comment type="similarity">
    <text evidence="1 8">Belongs to the FGGY kinase family.</text>
</comment>
<evidence type="ECO:0000313" key="11">
    <source>
        <dbReference type="Proteomes" id="UP001500051"/>
    </source>
</evidence>
<evidence type="ECO:0000256" key="2">
    <source>
        <dbReference type="ARBA" id="ARBA00022629"/>
    </source>
</evidence>
<proteinExistence type="inferred from homology"/>
<keyword evidence="5 8" id="KW-0418">Kinase</keyword>
<dbReference type="RefSeq" id="WP_344810306.1">
    <property type="nucleotide sequence ID" value="NZ_BAAAYX010000002.1"/>
</dbReference>
<evidence type="ECO:0000313" key="10">
    <source>
        <dbReference type="EMBL" id="GAA3689986.1"/>
    </source>
</evidence>
<dbReference type="NCBIfam" id="TIGR01312">
    <property type="entry name" value="XylB"/>
    <property type="match status" value="1"/>
</dbReference>
<dbReference type="Proteomes" id="UP001500051">
    <property type="component" value="Unassembled WGS sequence"/>
</dbReference>
<evidence type="ECO:0000256" key="1">
    <source>
        <dbReference type="ARBA" id="ARBA00009156"/>
    </source>
</evidence>
<evidence type="ECO:0000256" key="5">
    <source>
        <dbReference type="ARBA" id="ARBA00022777"/>
    </source>
</evidence>
<accession>A0ABP7CGA1</accession>
<dbReference type="EMBL" id="BAAAYX010000002">
    <property type="protein sequence ID" value="GAA3689986.1"/>
    <property type="molecule type" value="Genomic_DNA"/>
</dbReference>